<evidence type="ECO:0000313" key="2">
    <source>
        <dbReference type="Proteomes" id="UP000639973"/>
    </source>
</evidence>
<evidence type="ECO:0000313" key="1">
    <source>
        <dbReference type="EMBL" id="GGL76887.1"/>
    </source>
</evidence>
<sequence>MQFAALPQPDASYDVALSACRALSFKGVQDSGLNLYFRPDVAGRCAAGVAQTMLNNIEI</sequence>
<gene>
    <name evidence="1" type="ORF">GCM10010840_13610</name>
</gene>
<accession>A0ABQ2G6E4</accession>
<keyword evidence="2" id="KW-1185">Reference proteome</keyword>
<dbReference type="RefSeq" id="WP_188970262.1">
    <property type="nucleotide sequence ID" value="NZ_BMOL01000004.1"/>
</dbReference>
<proteinExistence type="predicted"/>
<reference evidence="2" key="1">
    <citation type="journal article" date="2019" name="Int. J. Syst. Evol. Microbiol.">
        <title>The Global Catalogue of Microorganisms (GCM) 10K type strain sequencing project: providing services to taxonomists for standard genome sequencing and annotation.</title>
        <authorList>
            <consortium name="The Broad Institute Genomics Platform"/>
            <consortium name="The Broad Institute Genome Sequencing Center for Infectious Disease"/>
            <person name="Wu L."/>
            <person name="Ma J."/>
        </authorList>
    </citation>
    <scope>NUCLEOTIDE SEQUENCE [LARGE SCALE GENOMIC DNA]</scope>
    <source>
        <strain evidence="2">JCM 15442</strain>
    </source>
</reference>
<name>A0ABQ2G6E4_9DEIO</name>
<organism evidence="1 2">
    <name type="scientific">Deinococcus aerolatus</name>
    <dbReference type="NCBI Taxonomy" id="522487"/>
    <lineage>
        <taxon>Bacteria</taxon>
        <taxon>Thermotogati</taxon>
        <taxon>Deinococcota</taxon>
        <taxon>Deinococci</taxon>
        <taxon>Deinococcales</taxon>
        <taxon>Deinococcaceae</taxon>
        <taxon>Deinococcus</taxon>
    </lineage>
</organism>
<dbReference type="EMBL" id="BMOL01000004">
    <property type="protein sequence ID" value="GGL76887.1"/>
    <property type="molecule type" value="Genomic_DNA"/>
</dbReference>
<comment type="caution">
    <text evidence="1">The sequence shown here is derived from an EMBL/GenBank/DDBJ whole genome shotgun (WGS) entry which is preliminary data.</text>
</comment>
<dbReference type="Proteomes" id="UP000639973">
    <property type="component" value="Unassembled WGS sequence"/>
</dbReference>
<protein>
    <submittedName>
        <fullName evidence="1">Uncharacterized protein</fullName>
    </submittedName>
</protein>